<accession>A0A7J4TJF1</accession>
<reference evidence="3" key="1">
    <citation type="journal article" date="2020" name="bioRxiv">
        <title>A rank-normalized archaeal taxonomy based on genome phylogeny resolves widespread incomplete and uneven classifications.</title>
        <authorList>
            <person name="Rinke C."/>
            <person name="Chuvochina M."/>
            <person name="Mussig A.J."/>
            <person name="Chaumeil P.-A."/>
            <person name="Waite D.W."/>
            <person name="Whitman W.B."/>
            <person name="Parks D.H."/>
            <person name="Hugenholtz P."/>
        </authorList>
    </citation>
    <scope>NUCLEOTIDE SEQUENCE [LARGE SCALE GENOMIC DNA]</scope>
</reference>
<protein>
    <submittedName>
        <fullName evidence="2">DNA double-strand break repair nuclease NurA</fullName>
    </submittedName>
</protein>
<evidence type="ECO:0000259" key="1">
    <source>
        <dbReference type="Pfam" id="PF09376"/>
    </source>
</evidence>
<sequence length="374" mass="42913">MGEFVIKGIKELVEILREDIEERGLGDPISNNPYDMAYPLNKSNFNGLKPPKLQRKMAFIDGGNQRILGTAEYSIQVNRVYFNIFNEKSRVFPRSEIPTRIEFFSLTTKKTKNGNRFYETSVFPVNKEFRKYLPKNEDLKFDATNREIMVGNTADIERVASMARRFSEWEFSKHIINLELDENDVIVRDGSLQTSLPKERIYTQNAMETAKKKKVIFSGLSKTSALSTSTGLSVISSVQRFADECKIDLNTWCYGPIIQAKSETHRAVVMVVKLNKCADRPFRFEIFDENLFNEGKLTDGMLDVVSALVTNSNDFSFPGYPYGLYDADRLARVKNEEIEVYETELKSELSNQGIWKTFNTLMKAVDAHNKLDEL</sequence>
<evidence type="ECO:0000313" key="2">
    <source>
        <dbReference type="EMBL" id="HII83643.1"/>
    </source>
</evidence>
<name>A0A7J4TJF1_9EURY</name>
<dbReference type="EMBL" id="DUHE01000059">
    <property type="protein sequence ID" value="HII83643.1"/>
    <property type="molecule type" value="Genomic_DNA"/>
</dbReference>
<dbReference type="Pfam" id="PF09376">
    <property type="entry name" value="NurA"/>
    <property type="match status" value="1"/>
</dbReference>
<dbReference type="Proteomes" id="UP000586031">
    <property type="component" value="Unassembled WGS sequence"/>
</dbReference>
<evidence type="ECO:0000313" key="3">
    <source>
        <dbReference type="Proteomes" id="UP000586031"/>
    </source>
</evidence>
<proteinExistence type="predicted"/>
<organism evidence="2 3">
    <name type="scientific">Methanobacterium subterraneum</name>
    <dbReference type="NCBI Taxonomy" id="59277"/>
    <lineage>
        <taxon>Archaea</taxon>
        <taxon>Methanobacteriati</taxon>
        <taxon>Methanobacteriota</taxon>
        <taxon>Methanomada group</taxon>
        <taxon>Methanobacteria</taxon>
        <taxon>Methanobacteriales</taxon>
        <taxon>Methanobacteriaceae</taxon>
        <taxon>Methanobacterium</taxon>
    </lineage>
</organism>
<gene>
    <name evidence="2" type="ORF">HA271_02115</name>
</gene>
<comment type="caution">
    <text evidence="2">The sequence shown here is derived from an EMBL/GenBank/DDBJ whole genome shotgun (WGS) entry which is preliminary data.</text>
</comment>
<feature type="domain" description="NurA" evidence="1">
    <location>
        <begin position="56"/>
        <end position="333"/>
    </location>
</feature>
<dbReference type="AlphaFoldDB" id="A0A7J4TJF1"/>
<dbReference type="InterPro" id="IPR018977">
    <property type="entry name" value="NurA_domain"/>
</dbReference>